<proteinExistence type="predicted"/>
<gene>
    <name evidence="1" type="ORF">HPB50_015800</name>
</gene>
<evidence type="ECO:0000313" key="1">
    <source>
        <dbReference type="EMBL" id="KAH6926188.1"/>
    </source>
</evidence>
<dbReference type="Proteomes" id="UP000821845">
    <property type="component" value="Chromosome 7"/>
</dbReference>
<accession>A0ACB7RU83</accession>
<reference evidence="1" key="1">
    <citation type="submission" date="2020-05" db="EMBL/GenBank/DDBJ databases">
        <title>Large-scale comparative analyses of tick genomes elucidate their genetic diversity and vector capacities.</title>
        <authorList>
            <person name="Jia N."/>
            <person name="Wang J."/>
            <person name="Shi W."/>
            <person name="Du L."/>
            <person name="Sun Y."/>
            <person name="Zhan W."/>
            <person name="Jiang J."/>
            <person name="Wang Q."/>
            <person name="Zhang B."/>
            <person name="Ji P."/>
            <person name="Sakyi L.B."/>
            <person name="Cui X."/>
            <person name="Yuan T."/>
            <person name="Jiang B."/>
            <person name="Yang W."/>
            <person name="Lam T.T.-Y."/>
            <person name="Chang Q."/>
            <person name="Ding S."/>
            <person name="Wang X."/>
            <person name="Zhu J."/>
            <person name="Ruan X."/>
            <person name="Zhao L."/>
            <person name="Wei J."/>
            <person name="Que T."/>
            <person name="Du C."/>
            <person name="Cheng J."/>
            <person name="Dai P."/>
            <person name="Han X."/>
            <person name="Huang E."/>
            <person name="Gao Y."/>
            <person name="Liu J."/>
            <person name="Shao H."/>
            <person name="Ye R."/>
            <person name="Li L."/>
            <person name="Wei W."/>
            <person name="Wang X."/>
            <person name="Wang C."/>
            <person name="Yang T."/>
            <person name="Huo Q."/>
            <person name="Li W."/>
            <person name="Guo W."/>
            <person name="Chen H."/>
            <person name="Zhou L."/>
            <person name="Ni X."/>
            <person name="Tian J."/>
            <person name="Zhou Y."/>
            <person name="Sheng Y."/>
            <person name="Liu T."/>
            <person name="Pan Y."/>
            <person name="Xia L."/>
            <person name="Li J."/>
            <person name="Zhao F."/>
            <person name="Cao W."/>
        </authorList>
    </citation>
    <scope>NUCLEOTIDE SEQUENCE</scope>
    <source>
        <strain evidence="1">Hyas-2018</strain>
    </source>
</reference>
<name>A0ACB7RU83_HYAAI</name>
<dbReference type="EMBL" id="CM023487">
    <property type="protein sequence ID" value="KAH6926188.1"/>
    <property type="molecule type" value="Genomic_DNA"/>
</dbReference>
<keyword evidence="2" id="KW-1185">Reference proteome</keyword>
<evidence type="ECO:0000313" key="2">
    <source>
        <dbReference type="Proteomes" id="UP000821845"/>
    </source>
</evidence>
<comment type="caution">
    <text evidence="1">The sequence shown here is derived from an EMBL/GenBank/DDBJ whole genome shotgun (WGS) entry which is preliminary data.</text>
</comment>
<protein>
    <submittedName>
        <fullName evidence="1">Uncharacterized protein</fullName>
    </submittedName>
</protein>
<organism evidence="1 2">
    <name type="scientific">Hyalomma asiaticum</name>
    <name type="common">Tick</name>
    <dbReference type="NCBI Taxonomy" id="266040"/>
    <lineage>
        <taxon>Eukaryota</taxon>
        <taxon>Metazoa</taxon>
        <taxon>Ecdysozoa</taxon>
        <taxon>Arthropoda</taxon>
        <taxon>Chelicerata</taxon>
        <taxon>Arachnida</taxon>
        <taxon>Acari</taxon>
        <taxon>Parasitiformes</taxon>
        <taxon>Ixodida</taxon>
        <taxon>Ixodoidea</taxon>
        <taxon>Ixodidae</taxon>
        <taxon>Hyalomminae</taxon>
        <taxon>Hyalomma</taxon>
    </lineage>
</organism>
<sequence length="107" mass="12496">MKGMTAKKFDASFSRFCKAFIAGKLSCGDYFDHLLPWYEHRNDPNVLFFTYEQMKKDTDLWTLKIADFMDEQYGKKLREDPTLLHKVIEASSLKNMQGCLQLSRCVA</sequence>